<organism evidence="2 3">
    <name type="scientific">Romanomermis culicivorax</name>
    <name type="common">Nematode worm</name>
    <dbReference type="NCBI Taxonomy" id="13658"/>
    <lineage>
        <taxon>Eukaryota</taxon>
        <taxon>Metazoa</taxon>
        <taxon>Ecdysozoa</taxon>
        <taxon>Nematoda</taxon>
        <taxon>Enoplea</taxon>
        <taxon>Dorylaimia</taxon>
        <taxon>Mermithida</taxon>
        <taxon>Mermithoidea</taxon>
        <taxon>Mermithidae</taxon>
        <taxon>Romanomermis</taxon>
    </lineage>
</organism>
<evidence type="ECO:0000313" key="2">
    <source>
        <dbReference type="Proteomes" id="UP000887565"/>
    </source>
</evidence>
<proteinExistence type="predicted"/>
<sequence>MITPEEQYKMYSQLFSQYLTFGHENAQPSTVISKQKVNDDSEDEKDGVNLKQKEKNWMNDEKLLS</sequence>
<feature type="compositionally biased region" description="Basic and acidic residues" evidence="1">
    <location>
        <begin position="46"/>
        <end position="65"/>
    </location>
</feature>
<protein>
    <submittedName>
        <fullName evidence="3">Uncharacterized protein</fullName>
    </submittedName>
</protein>
<keyword evidence="2" id="KW-1185">Reference proteome</keyword>
<evidence type="ECO:0000313" key="3">
    <source>
        <dbReference type="WBParaSite" id="nRc.2.0.1.t46466-RA"/>
    </source>
</evidence>
<dbReference type="Proteomes" id="UP000887565">
    <property type="component" value="Unplaced"/>
</dbReference>
<feature type="region of interest" description="Disordered" evidence="1">
    <location>
        <begin position="32"/>
        <end position="65"/>
    </location>
</feature>
<dbReference type="AlphaFoldDB" id="A0A915L9N7"/>
<reference evidence="3" key="1">
    <citation type="submission" date="2022-11" db="UniProtKB">
        <authorList>
            <consortium name="WormBaseParasite"/>
        </authorList>
    </citation>
    <scope>IDENTIFICATION</scope>
</reference>
<evidence type="ECO:0000256" key="1">
    <source>
        <dbReference type="SAM" id="MobiDB-lite"/>
    </source>
</evidence>
<dbReference type="WBParaSite" id="nRc.2.0.1.t46466-RA">
    <property type="protein sequence ID" value="nRc.2.0.1.t46466-RA"/>
    <property type="gene ID" value="nRc.2.0.1.g46466"/>
</dbReference>
<name>A0A915L9N7_ROMCU</name>
<accession>A0A915L9N7</accession>